<dbReference type="AlphaFoldDB" id="A0A4S1XFK4"/>
<evidence type="ECO:0000313" key="4">
    <source>
        <dbReference type="Proteomes" id="UP000306147"/>
    </source>
</evidence>
<dbReference type="InterPro" id="IPR025388">
    <property type="entry name" value="Alginate_export_dom"/>
</dbReference>
<evidence type="ECO:0000259" key="2">
    <source>
        <dbReference type="Pfam" id="PF13372"/>
    </source>
</evidence>
<protein>
    <recommendedName>
        <fullName evidence="2">Alginate export domain-containing protein</fullName>
    </recommendedName>
</protein>
<feature type="region of interest" description="Disordered" evidence="1">
    <location>
        <begin position="10"/>
        <end position="39"/>
    </location>
</feature>
<organism evidence="3 4">
    <name type="scientific">Sphingomonas gei</name>
    <dbReference type="NCBI Taxonomy" id="1395960"/>
    <lineage>
        <taxon>Bacteria</taxon>
        <taxon>Pseudomonadati</taxon>
        <taxon>Pseudomonadota</taxon>
        <taxon>Alphaproteobacteria</taxon>
        <taxon>Sphingomonadales</taxon>
        <taxon>Sphingomonadaceae</taxon>
        <taxon>Sphingomonas</taxon>
    </lineage>
</organism>
<evidence type="ECO:0000313" key="3">
    <source>
        <dbReference type="EMBL" id="TGX53746.1"/>
    </source>
</evidence>
<accession>A0A4S1XFK4</accession>
<evidence type="ECO:0000256" key="1">
    <source>
        <dbReference type="SAM" id="MobiDB-lite"/>
    </source>
</evidence>
<gene>
    <name evidence="3" type="ORF">E5A73_12735</name>
</gene>
<dbReference type="Proteomes" id="UP000306147">
    <property type="component" value="Unassembled WGS sequence"/>
</dbReference>
<dbReference type="OrthoDB" id="311329at2"/>
<comment type="caution">
    <text evidence="3">The sequence shown here is derived from an EMBL/GenBank/DDBJ whole genome shotgun (WGS) entry which is preliminary data.</text>
</comment>
<proteinExistence type="predicted"/>
<reference evidence="3 4" key="1">
    <citation type="submission" date="2019-04" db="EMBL/GenBank/DDBJ databases">
        <title>Sphingomonas psychrotolerans sp. nov., isolated from soil in the Tianshan Mountains, Xinjiang, China.</title>
        <authorList>
            <person name="Luo Y."/>
            <person name="Sheng H."/>
        </authorList>
    </citation>
    <scope>NUCLEOTIDE SEQUENCE [LARGE SCALE GENOMIC DNA]</scope>
    <source>
        <strain evidence="3 4">ZFGT-11</strain>
    </source>
</reference>
<sequence length="492" mass="54451">MPISEILLVASTPGKQDLPPAQPSTPPSEATPERAPANPAVRAYPRQADGHGIKLGGYNLSRWAEDWRLMRDPKKRDDMLDRLKYLPFDDKGALYLTLSGEARMRVDYYSNPGLVDSEYRVEDKLRLVVGADLHAGPLRVYGELAHGGLAGHNYGTPTAKFRDDLFTQQLFAELGGAVGPAMLGVRYGRQEFTDGPAALISQKDNNTIRTVEQGVRGWAQLADVRIDAFDFEHVTLGMQGLNDDISDRATRFSGVTAGIVLRNDKTRKLFVDPFIWRERNDRQRWGSVTAREIRHYYGARLWGSYDALTIDWTIARQDGDFNGRDISAWNAFLAQTWLLDAKGIAPKVGVHFDYGSGAGSYGTGTLHTGRAITAGTVGYSYQSALSPTNLLQVSPNLTLSPARTIDVTIEIQRNWRASDTDAVYRGAGTAYAGTQRATGSHIGDTLHLQGTWKITPRLSFVTRWEYLAAGEVLEQAGFTDSLFIGSWLNFRF</sequence>
<dbReference type="Pfam" id="PF13372">
    <property type="entry name" value="Alginate_exp"/>
    <property type="match status" value="1"/>
</dbReference>
<keyword evidence="4" id="KW-1185">Reference proteome</keyword>
<name>A0A4S1XFK4_9SPHN</name>
<dbReference type="EMBL" id="SRXT01000004">
    <property type="protein sequence ID" value="TGX53746.1"/>
    <property type="molecule type" value="Genomic_DNA"/>
</dbReference>
<feature type="domain" description="Alginate export" evidence="2">
    <location>
        <begin position="157"/>
        <end position="477"/>
    </location>
</feature>